<evidence type="ECO:0000256" key="5">
    <source>
        <dbReference type="RuleBase" id="RU280819"/>
    </source>
</evidence>
<feature type="transmembrane region" description="Helical" evidence="5">
    <location>
        <begin position="210"/>
        <end position="227"/>
    </location>
</feature>
<dbReference type="PROSITE" id="PS50234">
    <property type="entry name" value="VWFA"/>
    <property type="match status" value="1"/>
</dbReference>
<accession>A0A821RX80</accession>
<evidence type="ECO:0000313" key="7">
    <source>
        <dbReference type="EMBL" id="CAF4847003.1"/>
    </source>
</evidence>
<reference evidence="7" key="1">
    <citation type="submission" date="2021-02" db="EMBL/GenBank/DDBJ databases">
        <authorList>
            <person name="Nowell W R."/>
        </authorList>
    </citation>
    <scope>NUCLEOTIDE SEQUENCE</scope>
</reference>
<comment type="similarity">
    <text evidence="5">Belongs to the PIGW family.</text>
</comment>
<feature type="transmembrane region" description="Helical" evidence="5">
    <location>
        <begin position="164"/>
        <end position="189"/>
    </location>
</feature>
<evidence type="ECO:0000313" key="8">
    <source>
        <dbReference type="Proteomes" id="UP000663838"/>
    </source>
</evidence>
<dbReference type="GO" id="GO:0072659">
    <property type="term" value="P:protein localization to plasma membrane"/>
    <property type="evidence" value="ECO:0007669"/>
    <property type="project" value="TreeGrafter"/>
</dbReference>
<evidence type="ECO:0000256" key="1">
    <source>
        <dbReference type="ARBA" id="ARBA00004141"/>
    </source>
</evidence>
<comment type="pathway">
    <text evidence="5">Glycolipid biosynthesis; glycosylphosphatidylinositol-anchor biosynthesis.</text>
</comment>
<dbReference type="SUPFAM" id="SSF53300">
    <property type="entry name" value="vWA-like"/>
    <property type="match status" value="1"/>
</dbReference>
<comment type="subcellular location">
    <subcellularLocation>
        <location evidence="5">Endoplasmic reticulum membrane</location>
        <topology evidence="5">Multi-pass membrane protein</topology>
    </subcellularLocation>
    <subcellularLocation>
        <location evidence="1">Membrane</location>
        <topology evidence="1">Multi-pass membrane protein</topology>
    </subcellularLocation>
</comment>
<dbReference type="GO" id="GO:0005789">
    <property type="term" value="C:endoplasmic reticulum membrane"/>
    <property type="evidence" value="ECO:0007669"/>
    <property type="project" value="UniProtKB-SubCell"/>
</dbReference>
<comment type="caution">
    <text evidence="5">Lacks conserved residue(s) required for the propagation of feature annotation.</text>
</comment>
<evidence type="ECO:0000259" key="6">
    <source>
        <dbReference type="PROSITE" id="PS50234"/>
    </source>
</evidence>
<dbReference type="Pfam" id="PF06423">
    <property type="entry name" value="GWT1"/>
    <property type="match status" value="2"/>
</dbReference>
<dbReference type="EMBL" id="CAJOBS010003147">
    <property type="protein sequence ID" value="CAF4847003.1"/>
    <property type="molecule type" value="Genomic_DNA"/>
</dbReference>
<name>A0A821RX80_9BILA</name>
<dbReference type="PANTHER" id="PTHR20661">
    <property type="entry name" value="PHOSPHATIDYLINOSITOL-GLYCAN BIOSYNTHESIS CLASS W PROTEIN"/>
    <property type="match status" value="1"/>
</dbReference>
<dbReference type="UniPathway" id="UPA00196"/>
<evidence type="ECO:0000256" key="4">
    <source>
        <dbReference type="ARBA" id="ARBA00023136"/>
    </source>
</evidence>
<keyword evidence="5" id="KW-0256">Endoplasmic reticulum</keyword>
<comment type="caution">
    <text evidence="7">The sequence shown here is derived from an EMBL/GenBank/DDBJ whole genome shotgun (WGS) entry which is preliminary data.</text>
</comment>
<dbReference type="GO" id="GO:0032216">
    <property type="term" value="F:glucosaminyl-phosphatidylinositol O-acyltransferase activity"/>
    <property type="evidence" value="ECO:0007669"/>
    <property type="project" value="TreeGrafter"/>
</dbReference>
<keyword evidence="5" id="KW-0808">Transferase</keyword>
<protein>
    <recommendedName>
        <fullName evidence="5">Phosphatidylinositol-glycan biosynthesis class W protein</fullName>
        <ecNumber evidence="5">2.3.-.-</ecNumber>
    </recommendedName>
</protein>
<organism evidence="7 8">
    <name type="scientific">Rotaria socialis</name>
    <dbReference type="NCBI Taxonomy" id="392032"/>
    <lineage>
        <taxon>Eukaryota</taxon>
        <taxon>Metazoa</taxon>
        <taxon>Spiralia</taxon>
        <taxon>Gnathifera</taxon>
        <taxon>Rotifera</taxon>
        <taxon>Eurotatoria</taxon>
        <taxon>Bdelloidea</taxon>
        <taxon>Philodinida</taxon>
        <taxon>Philodinidae</taxon>
        <taxon>Rotaria</taxon>
    </lineage>
</organism>
<evidence type="ECO:0000256" key="3">
    <source>
        <dbReference type="ARBA" id="ARBA00022989"/>
    </source>
</evidence>
<dbReference type="InterPro" id="IPR036465">
    <property type="entry name" value="vWFA_dom_sf"/>
</dbReference>
<evidence type="ECO:0000256" key="2">
    <source>
        <dbReference type="ARBA" id="ARBA00022692"/>
    </source>
</evidence>
<feature type="domain" description="VWFA" evidence="6">
    <location>
        <begin position="263"/>
        <end position="451"/>
    </location>
</feature>
<proteinExistence type="inferred from homology"/>
<keyword evidence="3 5" id="KW-1133">Transmembrane helix</keyword>
<dbReference type="AlphaFoldDB" id="A0A821RX80"/>
<comment type="function">
    <text evidence="5">A acetyltransferase, which acetylates the inositol ring of phosphatidylinositol during biosynthesis of GPI-anchor.</text>
</comment>
<dbReference type="GO" id="GO:0006506">
    <property type="term" value="P:GPI anchor biosynthetic process"/>
    <property type="evidence" value="ECO:0007669"/>
    <property type="project" value="UniProtKB-UniPathway"/>
</dbReference>
<keyword evidence="4 5" id="KW-0472">Membrane</keyword>
<sequence length="515" mass="58405">MMDDHRHRKERFVSNLNGTTLFETGSVMITICSTYFLCQTLKSFISWPNIEKPSWMNYVIENVTLAIPIICVCTFLSSLSVWFHVMLWLVSILISFLTKPTSSVSLVPSTSYSRNISWSNTDCNIITIHGELKREFKQMGLQLFLEMVFLCVISLNSSRKLCNLSYVSSTAGLACVSLACFGIIQWLLLRHGYSTESILLKTMNQKGLDAFLIGNVLTGIINLNINTIDTSDIIALLIIFIYLFLVTLLQQLLLYNSMASNVMIVFCVDNTTSMALNVIEAREMVINTCKQVEKNSNIYIKIIKLESMKTQWLRVHCEFTNSMSKIVEQLLKCNKPDCIYPSKGIPIGDLLHDALNVDWPFNDDNQIINKKLVVLVTDGVPNGLFTPLDSIDPWVMSHEFHKKNIVLAVVGVGNGNFECDAFYHALAKNTGGLYIPFVNAERVLQGVIGKVIVRKDTFSEAFRLVPSEYIEIELYEYEAIIQCGNINQIKELFLEAITKADYDIIKMINDTKFRF</sequence>
<feature type="transmembrane region" description="Helical" evidence="5">
    <location>
        <begin position="139"/>
        <end position="158"/>
    </location>
</feature>
<feature type="transmembrane region" description="Helical" evidence="5">
    <location>
        <begin position="65"/>
        <end position="90"/>
    </location>
</feature>
<dbReference type="Proteomes" id="UP000663838">
    <property type="component" value="Unassembled WGS sequence"/>
</dbReference>
<feature type="transmembrane region" description="Helical" evidence="5">
    <location>
        <begin position="233"/>
        <end position="255"/>
    </location>
</feature>
<keyword evidence="5" id="KW-0012">Acyltransferase</keyword>
<dbReference type="InterPro" id="IPR009447">
    <property type="entry name" value="PIGW/GWT1"/>
</dbReference>
<dbReference type="EC" id="2.3.-.-" evidence="5"/>
<keyword evidence="5" id="KW-0337">GPI-anchor biosynthesis</keyword>
<keyword evidence="2 5" id="KW-0812">Transmembrane</keyword>
<dbReference type="InterPro" id="IPR002035">
    <property type="entry name" value="VWF_A"/>
</dbReference>
<gene>
    <name evidence="7" type="ORF">TOA249_LOCUS26565</name>
</gene>
<dbReference type="PANTHER" id="PTHR20661:SF0">
    <property type="entry name" value="PHOSPHATIDYLINOSITOL-GLYCAN BIOSYNTHESIS CLASS W PROTEIN"/>
    <property type="match status" value="1"/>
</dbReference>
<dbReference type="Gene3D" id="3.40.50.410">
    <property type="entry name" value="von Willebrand factor, type A domain"/>
    <property type="match status" value="1"/>
</dbReference>